<evidence type="ECO:0000256" key="10">
    <source>
        <dbReference type="SAM" id="MobiDB-lite"/>
    </source>
</evidence>
<evidence type="ECO:0000256" key="7">
    <source>
        <dbReference type="ARBA" id="ARBA00023054"/>
    </source>
</evidence>
<keyword evidence="11" id="KW-0418">Kinase</keyword>
<feature type="region of interest" description="Disordered" evidence="10">
    <location>
        <begin position="96"/>
        <end position="120"/>
    </location>
</feature>
<dbReference type="AlphaFoldDB" id="A0A5C6MVM3"/>
<dbReference type="GO" id="GO:1905515">
    <property type="term" value="P:non-motile cilium assembly"/>
    <property type="evidence" value="ECO:0007669"/>
    <property type="project" value="TreeGrafter"/>
</dbReference>
<dbReference type="GO" id="GO:0005794">
    <property type="term" value="C:Golgi apparatus"/>
    <property type="evidence" value="ECO:0007669"/>
    <property type="project" value="UniProtKB-SubCell"/>
</dbReference>
<keyword evidence="11" id="KW-0808">Transferase</keyword>
<dbReference type="PANTHER" id="PTHR21470">
    <property type="entry name" value="RAB6-INTERACTING PROTEIN GORAB"/>
    <property type="match status" value="1"/>
</dbReference>
<feature type="compositionally biased region" description="Gly residues" evidence="10">
    <location>
        <begin position="273"/>
        <end position="287"/>
    </location>
</feature>
<evidence type="ECO:0000313" key="11">
    <source>
        <dbReference type="EMBL" id="TWW58408.1"/>
    </source>
</evidence>
<keyword evidence="12" id="KW-1185">Reference proteome</keyword>
<organism evidence="11 12">
    <name type="scientific">Takifugu flavidus</name>
    <name type="common">sansaifugu</name>
    <dbReference type="NCBI Taxonomy" id="433684"/>
    <lineage>
        <taxon>Eukaryota</taxon>
        <taxon>Metazoa</taxon>
        <taxon>Chordata</taxon>
        <taxon>Craniata</taxon>
        <taxon>Vertebrata</taxon>
        <taxon>Euteleostomi</taxon>
        <taxon>Actinopterygii</taxon>
        <taxon>Neopterygii</taxon>
        <taxon>Teleostei</taxon>
        <taxon>Neoteleostei</taxon>
        <taxon>Acanthomorphata</taxon>
        <taxon>Eupercaria</taxon>
        <taxon>Tetraodontiformes</taxon>
        <taxon>Tetradontoidea</taxon>
        <taxon>Tetraodontidae</taxon>
        <taxon>Takifugu</taxon>
    </lineage>
</organism>
<evidence type="ECO:0000256" key="4">
    <source>
        <dbReference type="ARBA" id="ARBA00014130"/>
    </source>
</evidence>
<comment type="subcellular location">
    <subcellularLocation>
        <location evidence="1">Cytoplasm</location>
    </subcellularLocation>
    <subcellularLocation>
        <location evidence="2">Golgi apparatus</location>
    </subcellularLocation>
</comment>
<sequence>MSSWAGFSDEELRKIQHKDSAVPAAAARGRRPAPSSRSRQQVQREKALQLAAQNNHTAACSALQPEQQLAKPPPSEILGDSTSVLVVKEVDQLKASDVIEHHQPPAEGTNPDVKELDKEEVEVREKTRLEQLQHEQKMIEERNKRTKALLAKTIAEKSKQTQEEAVKLKRIQKELQALDDMVSSDISILRDRIEEASWDYSAARKRYEKAESEYVTSKLDLHRKTEVKEQLTEHLYAIIQQNELRKAEKLQELMLQLELHAAEAAERRDAPAGCGGEGAGPGPGGGARLPAETLQETVERSVLRESVTS</sequence>
<dbReference type="Proteomes" id="UP000324091">
    <property type="component" value="Chromosome 7"/>
</dbReference>
<evidence type="ECO:0000256" key="2">
    <source>
        <dbReference type="ARBA" id="ARBA00004555"/>
    </source>
</evidence>
<name>A0A5C6MVM3_9TELE</name>
<dbReference type="InterPro" id="IPR007033">
    <property type="entry name" value="GORAB"/>
</dbReference>
<evidence type="ECO:0000256" key="5">
    <source>
        <dbReference type="ARBA" id="ARBA00022490"/>
    </source>
</evidence>
<comment type="similarity">
    <text evidence="3">Belongs to the GORAB family.</text>
</comment>
<feature type="compositionally biased region" description="Basic and acidic residues" evidence="10">
    <location>
        <begin position="10"/>
        <end position="20"/>
    </location>
</feature>
<feature type="region of interest" description="Disordered" evidence="10">
    <location>
        <begin position="1"/>
        <end position="49"/>
    </location>
</feature>
<evidence type="ECO:0000256" key="6">
    <source>
        <dbReference type="ARBA" id="ARBA00023034"/>
    </source>
</evidence>
<evidence type="ECO:0000256" key="9">
    <source>
        <dbReference type="ARBA" id="ARBA00033032"/>
    </source>
</evidence>
<feature type="region of interest" description="Disordered" evidence="10">
    <location>
        <begin position="265"/>
        <end position="309"/>
    </location>
</feature>
<gene>
    <name evidence="11" type="ORF">D4764_07G0011270</name>
</gene>
<protein>
    <recommendedName>
        <fullName evidence="4">RAB6-interacting golgin</fullName>
    </recommendedName>
    <alternativeName>
        <fullName evidence="9">N-terminal kinase-like-binding protein 1</fullName>
    </alternativeName>
    <alternativeName>
        <fullName evidence="8">SCY1-like 1-binding protein 1</fullName>
    </alternativeName>
</protein>
<evidence type="ECO:0000256" key="3">
    <source>
        <dbReference type="ARBA" id="ARBA00005599"/>
    </source>
</evidence>
<dbReference type="GO" id="GO:0016301">
    <property type="term" value="F:kinase activity"/>
    <property type="evidence" value="ECO:0007669"/>
    <property type="project" value="UniProtKB-KW"/>
</dbReference>
<proteinExistence type="inferred from homology"/>
<evidence type="ECO:0000313" key="12">
    <source>
        <dbReference type="Proteomes" id="UP000324091"/>
    </source>
</evidence>
<comment type="caution">
    <text evidence="11">The sequence shown here is derived from an EMBL/GenBank/DDBJ whole genome shotgun (WGS) entry which is preliminary data.</text>
</comment>
<keyword evidence="7" id="KW-0175">Coiled coil</keyword>
<reference evidence="11 12" key="1">
    <citation type="submission" date="2019-04" db="EMBL/GenBank/DDBJ databases">
        <title>Chromosome genome assembly for Takifugu flavidus.</title>
        <authorList>
            <person name="Xiao S."/>
        </authorList>
    </citation>
    <scope>NUCLEOTIDE SEQUENCE [LARGE SCALE GENOMIC DNA]</scope>
    <source>
        <strain evidence="11">HTHZ2018</strain>
        <tissue evidence="11">Muscle</tissue>
    </source>
</reference>
<feature type="compositionally biased region" description="Low complexity" evidence="10">
    <location>
        <begin position="21"/>
        <end position="41"/>
    </location>
</feature>
<dbReference type="EMBL" id="RHFK02000020">
    <property type="protein sequence ID" value="TWW58408.1"/>
    <property type="molecule type" value="Genomic_DNA"/>
</dbReference>
<dbReference type="PANTHER" id="PTHR21470:SF2">
    <property type="entry name" value="RAB6-INTERACTING GOLGIN"/>
    <property type="match status" value="1"/>
</dbReference>
<accession>A0A5C6MVM3</accession>
<keyword evidence="6" id="KW-0333">Golgi apparatus</keyword>
<keyword evidence="5" id="KW-0963">Cytoplasm</keyword>
<evidence type="ECO:0000256" key="1">
    <source>
        <dbReference type="ARBA" id="ARBA00004496"/>
    </source>
</evidence>
<evidence type="ECO:0000256" key="8">
    <source>
        <dbReference type="ARBA" id="ARBA00032512"/>
    </source>
</evidence>